<feature type="compositionally biased region" description="Basic and acidic residues" evidence="1">
    <location>
        <begin position="39"/>
        <end position="51"/>
    </location>
</feature>
<reference evidence="2 3" key="1">
    <citation type="submission" date="2017-01" db="EMBL/GenBank/DDBJ databases">
        <title>Novel large sulfur bacteria in the metagenomes of groundwater-fed chemosynthetic microbial mats in the Lake Huron basin.</title>
        <authorList>
            <person name="Sharrar A.M."/>
            <person name="Flood B.E."/>
            <person name="Bailey J.V."/>
            <person name="Jones D.S."/>
            <person name="Biddanda B."/>
            <person name="Ruberg S.A."/>
            <person name="Marcus D.N."/>
            <person name="Dick G.J."/>
        </authorList>
    </citation>
    <scope>NUCLEOTIDE SEQUENCE [LARGE SCALE GENOMIC DNA]</scope>
    <source>
        <strain evidence="2">A8</strain>
    </source>
</reference>
<dbReference type="SUPFAM" id="SSF52540">
    <property type="entry name" value="P-loop containing nucleoside triphosphate hydrolases"/>
    <property type="match status" value="1"/>
</dbReference>
<dbReference type="InterPro" id="IPR027417">
    <property type="entry name" value="P-loop_NTPase"/>
</dbReference>
<sequence>MKPSANTFKGVKHPSILSHKQGDIHPINDNIHKKSKLSTAEKLRGTSEKPRGTFQDDTTPPARLQHFHNFHHIKHADLINGRYLPADRIQEETKRRGAKVVVLAVGMGAGKTEQFKTALHNHHEGRGIMLSHRVALVKSTAERLEVENYQNIKAARIGGNACKSYASTIHSQHQLMTIEQIQEALGCGLVGLDESESIAAEFLNTTIRNEPLVLDALRKTAKRADTVMMMDAHAGAGTAALLRAFGYRDDEILLVTADVEEFSGYRARIFQEAEGKTDLKTAFMGRILADLQEGKKVIVTSLSKSALDELEKHAAGKIPNLKYIKVTSDTSGTGAASKLNAETYADYQLVMLSPSMSTGISFDKHHADSAYCFAVNASETGTPYDGLQAMLRDRAVKSRVLNIYYQHIAGMSTVNTVALGAYNQERAFMAVAAELPEEYRGRFEALRPDAGSTFAFLRDVAVECAGAKADFLPILESELKAKGAAVEYCGIDALDNSELTSDERKEVKAQAAEERLQGVESSPAISSMEVDALKSTFANNQEKRALVERLGLDTPGKVRAVLDRHFIEKETACNLDALPPADRRELLVDVLDNALVSKLREWDLVRAKPADLKSIQKAAVAGVQADDFDEPGFVEKVTSDRVLWVERAHYGRMVLQAVGIGFDESGVVSWDGDELLTDARIRNPRDRGNSFNQAAIKSPKRVIESGLLPIQTIPFLLKKHPAEFLRKALERYGVKLRKMRGSNPVEYRVETGTVQRLVDLVNGRMNAGRDTVAERLARIDEYLNNAPVRKERAVRRFADFVSACPTEPATSPEKSTHDDGATLIRSLWAECGRTDDVSAFLAFFAGDLKDFEAGVYPLETLKMVGCPGMEKSGQCMKPYKSTTYMFNGV</sequence>
<proteinExistence type="predicted"/>
<feature type="region of interest" description="Disordered" evidence="1">
    <location>
        <begin position="18"/>
        <end position="60"/>
    </location>
</feature>
<protein>
    <submittedName>
        <fullName evidence="2">Uncharacterized protein</fullName>
    </submittedName>
</protein>
<gene>
    <name evidence="2" type="ORF">BWK73_51125</name>
</gene>
<evidence type="ECO:0000313" key="3">
    <source>
        <dbReference type="Proteomes" id="UP000192491"/>
    </source>
</evidence>
<accession>A0A1Y1Q821</accession>
<comment type="caution">
    <text evidence="2">The sequence shown here is derived from an EMBL/GenBank/DDBJ whole genome shotgun (WGS) entry which is preliminary data.</text>
</comment>
<organism evidence="2 3">
    <name type="scientific">Thiothrix lacustris</name>
    <dbReference type="NCBI Taxonomy" id="525917"/>
    <lineage>
        <taxon>Bacteria</taxon>
        <taxon>Pseudomonadati</taxon>
        <taxon>Pseudomonadota</taxon>
        <taxon>Gammaproteobacteria</taxon>
        <taxon>Thiotrichales</taxon>
        <taxon>Thiotrichaceae</taxon>
        <taxon>Thiothrix</taxon>
    </lineage>
</organism>
<evidence type="ECO:0000256" key="1">
    <source>
        <dbReference type="SAM" id="MobiDB-lite"/>
    </source>
</evidence>
<dbReference type="Proteomes" id="UP000192491">
    <property type="component" value="Unassembled WGS sequence"/>
</dbReference>
<dbReference type="EMBL" id="MTEJ01000716">
    <property type="protein sequence ID" value="OQW99061.1"/>
    <property type="molecule type" value="Genomic_DNA"/>
</dbReference>
<evidence type="ECO:0000313" key="2">
    <source>
        <dbReference type="EMBL" id="OQW99061.1"/>
    </source>
</evidence>
<dbReference type="AlphaFoldDB" id="A0A1Y1Q821"/>
<name>A0A1Y1Q821_9GAMM</name>